<feature type="region of interest" description="Disordered" evidence="8">
    <location>
        <begin position="956"/>
        <end position="981"/>
    </location>
</feature>
<feature type="region of interest" description="Disordered" evidence="8">
    <location>
        <begin position="461"/>
        <end position="532"/>
    </location>
</feature>
<dbReference type="InterPro" id="IPR045334">
    <property type="entry name" value="INTS3"/>
</dbReference>
<feature type="compositionally biased region" description="Basic residues" evidence="8">
    <location>
        <begin position="1077"/>
        <end position="1086"/>
    </location>
</feature>
<accession>A0A7R9FI63</accession>
<dbReference type="Pfam" id="PF10189">
    <property type="entry name" value="Ints3_N"/>
    <property type="match status" value="1"/>
</dbReference>
<feature type="compositionally biased region" description="Acidic residues" evidence="8">
    <location>
        <begin position="1063"/>
        <end position="1073"/>
    </location>
</feature>
<comment type="function">
    <text evidence="7">Component of the integrator complex, a multiprotein complex that terminates RNA polymerase II (Pol II) transcription in the promoter-proximal region of genes. The integrator complex provides a quality checkpoint during transcription elongation by driving premature transcription termination of transcripts that are unfavorably configured for transcriptional elongation: the complex terminates transcription by (1) catalyzing dephosphorylation of the C-terminal domain (CTD) of Pol II subunit Polr2A/Rbp1 and Spt5, and (2) degrading the exiting nascent RNA transcript via endonuclease activity. The integrator complex is also involved in the 3'-end processing of the U7 snRNA, and also the spliceosomal snRNAs U1, U2, U4 and U5.</text>
</comment>
<evidence type="ECO:0000256" key="8">
    <source>
        <dbReference type="SAM" id="MobiDB-lite"/>
    </source>
</evidence>
<evidence type="ECO:0000256" key="7">
    <source>
        <dbReference type="ARBA" id="ARBA00054331"/>
    </source>
</evidence>
<dbReference type="PANTHER" id="PTHR13587">
    <property type="entry name" value="INTEGRATOR COMPLEX SUBUNIT 3"/>
    <property type="match status" value="1"/>
</dbReference>
<dbReference type="EMBL" id="OE000215">
    <property type="protein sequence ID" value="CAD7452925.1"/>
    <property type="molecule type" value="Genomic_DNA"/>
</dbReference>
<keyword evidence="5" id="KW-0539">Nucleus</keyword>
<feature type="compositionally biased region" description="Acidic residues" evidence="8">
    <location>
        <begin position="515"/>
        <end position="532"/>
    </location>
</feature>
<comment type="subcellular location">
    <subcellularLocation>
        <location evidence="2">Cytoplasm</location>
    </subcellularLocation>
    <subcellularLocation>
        <location evidence="1">Nucleus</location>
    </subcellularLocation>
</comment>
<evidence type="ECO:0000259" key="9">
    <source>
        <dbReference type="Pfam" id="PF10189"/>
    </source>
</evidence>
<dbReference type="AlphaFoldDB" id="A0A7R9FI63"/>
<evidence type="ECO:0000256" key="1">
    <source>
        <dbReference type="ARBA" id="ARBA00004123"/>
    </source>
</evidence>
<evidence type="ECO:0000259" key="10">
    <source>
        <dbReference type="Pfam" id="PF24566"/>
    </source>
</evidence>
<feature type="domain" description="Ints3-like C-terminal" evidence="10">
    <location>
        <begin position="740"/>
        <end position="1028"/>
    </location>
</feature>
<dbReference type="InterPro" id="IPR056518">
    <property type="entry name" value="HEAT_Ints3_C"/>
</dbReference>
<feature type="domain" description="Ints3-like C-terminal" evidence="10">
    <location>
        <begin position="568"/>
        <end position="702"/>
    </location>
</feature>
<protein>
    <recommendedName>
        <fullName evidence="6">SOSS complex subunit A homolog</fullName>
    </recommendedName>
</protein>
<name>A0A7R9FI63_9NEOP</name>
<dbReference type="InterPro" id="IPR019333">
    <property type="entry name" value="INTS3_N"/>
</dbReference>
<comment type="similarity">
    <text evidence="3">Belongs to the Integrator subunit 3 family.</text>
</comment>
<feature type="region of interest" description="Disordered" evidence="8">
    <location>
        <begin position="1036"/>
        <end position="1094"/>
    </location>
</feature>
<keyword evidence="4" id="KW-0963">Cytoplasm</keyword>
<proteinExistence type="inferred from homology"/>
<evidence type="ECO:0000256" key="3">
    <source>
        <dbReference type="ARBA" id="ARBA00006130"/>
    </source>
</evidence>
<organism evidence="11">
    <name type="scientific">Timema tahoe</name>
    <dbReference type="NCBI Taxonomy" id="61484"/>
    <lineage>
        <taxon>Eukaryota</taxon>
        <taxon>Metazoa</taxon>
        <taxon>Ecdysozoa</taxon>
        <taxon>Arthropoda</taxon>
        <taxon>Hexapoda</taxon>
        <taxon>Insecta</taxon>
        <taxon>Pterygota</taxon>
        <taxon>Neoptera</taxon>
        <taxon>Polyneoptera</taxon>
        <taxon>Phasmatodea</taxon>
        <taxon>Timematodea</taxon>
        <taxon>Timematoidea</taxon>
        <taxon>Timematidae</taxon>
        <taxon>Timema</taxon>
    </lineage>
</organism>
<evidence type="ECO:0000256" key="2">
    <source>
        <dbReference type="ARBA" id="ARBA00004496"/>
    </source>
</evidence>
<evidence type="ECO:0000256" key="4">
    <source>
        <dbReference type="ARBA" id="ARBA00022490"/>
    </source>
</evidence>
<dbReference type="GO" id="GO:0005737">
    <property type="term" value="C:cytoplasm"/>
    <property type="evidence" value="ECO:0007669"/>
    <property type="project" value="UniProtKB-SubCell"/>
</dbReference>
<evidence type="ECO:0000313" key="11">
    <source>
        <dbReference type="EMBL" id="CAD7452925.1"/>
    </source>
</evidence>
<gene>
    <name evidence="11" type="ORF">TTEB3V08_LOCUS1084</name>
</gene>
<evidence type="ECO:0000256" key="5">
    <source>
        <dbReference type="ARBA" id="ARBA00023242"/>
    </source>
</evidence>
<reference evidence="11" key="1">
    <citation type="submission" date="2020-11" db="EMBL/GenBank/DDBJ databases">
        <authorList>
            <person name="Tran Van P."/>
        </authorList>
    </citation>
    <scope>NUCLEOTIDE SEQUENCE</scope>
</reference>
<feature type="domain" description="Integrator complex subunit 3 N-terminal" evidence="9">
    <location>
        <begin position="58"/>
        <end position="444"/>
    </location>
</feature>
<evidence type="ECO:0000256" key="6">
    <source>
        <dbReference type="ARBA" id="ARBA00032741"/>
    </source>
</evidence>
<sequence>MDQSKTITPKLFVVTAVENKDELEEKYERCYNALQNLISGLSDKEAQNALNNAVCKEKNHEDLSLGLIFVILTKPQSAAKTYRDLTLITRDGLGLVLNSLSHLILERYLRLTDVSRSQVLWLLREMMRNAVTNVETLCLNLMRHAAGGDVSQRNVVLIESLLDIYQENRSWLDKFPVLITSVVYTYLRLIEDHSGPKLAELRQKEVTFVVALVRERFGECLTIGRDFVRLLQNVARIPEFDKLWKDILLKPKTLCPNFTGILQLLQTRTSRRFFQSRLTPEMERKLVFLTSSVRFGFHKRYQEWFQRQYLATQESQSLRCDLIRFIVGVIHPTNELLCSDIIPRWAVIGWLITTCTSSVAGSNAKLALFYDWLFFDAEKDNIMNIGDVLAHIKIIPNFYPALSDKVRAGIFSSLQQILEKRVLPSLGPLFDSKNLDRDLRVMVREVFKEFCVPPSEGVKMEEFPSIPTPPNMKDEPVGLGGPHINHASSPINNHVGGESEPMFSDDDEDRRAEEDNVIEDEENVDDDEDDDDIPLAKVRLKDKPSDDKSPSLDPELVQQLDGEFRRAVESLHVEKDNEARCQAMERLVQLVLQEDDLDTDIMTTLGSCLCHVLREQFDDKVFPKEMSDEVLSMKCAQQTHCRDTTPCYRSIEDSIGRPLFVMFRNVVQMPDDSRRLLLLNLLGEMATQRPQIGYLLLYFLKAWPGEFRGSEIDNSRNTIPPALLPEGLVSSETQRWTIHTIQYLLLYFLKACKLNEAKAQVYIDLAQSLEKDLEKCLLADLKLCQEDDVELFCWLVPEVYTQFPQVAVGHAQLLSLVVSTVDASQLQCLVCHILQGRLVMFRADSFRALLSASLSWETYEQYCLWQLVTAHGIPIDYVLPILPRLEFSTNAEALTSILLMLKQERPTAELLKHLLSREVRPPGDVFVLSTLKYWCREHEEKLGELISALLSSRYPNTSPNKRKRGGGGKGNATSGPPTADQVLGHLDQLRQSSCRLYGLDSIQRALQQAQASCSDSQRKRFGDLFALAEVDEVETTSKKRGVVGRKGKGAGAKSRAPAREVSDTSEESSEEEEIVKPKHAKKRKKVIPVGSDSD</sequence>
<feature type="compositionally biased region" description="Basic residues" evidence="8">
    <location>
        <begin position="1038"/>
        <end position="1048"/>
    </location>
</feature>
<dbReference type="Pfam" id="PF24566">
    <property type="entry name" value="HEAT_Ints3_C"/>
    <property type="match status" value="2"/>
</dbReference>
<dbReference type="GO" id="GO:0005634">
    <property type="term" value="C:nucleus"/>
    <property type="evidence" value="ECO:0007669"/>
    <property type="project" value="UniProtKB-SubCell"/>
</dbReference>
<dbReference type="PANTHER" id="PTHR13587:SF7">
    <property type="entry name" value="INTEGRATOR COMPLEX SUBUNIT 3"/>
    <property type="match status" value="1"/>
</dbReference>